<protein>
    <recommendedName>
        <fullName evidence="4 5">Large ribosomal subunit protein bL34</fullName>
    </recommendedName>
</protein>
<evidence type="ECO:0000256" key="1">
    <source>
        <dbReference type="ARBA" id="ARBA00010111"/>
    </source>
</evidence>
<reference evidence="7 8" key="1">
    <citation type="journal article" date="2016" name="Nat. Commun.">
        <title>Thousands of microbial genomes shed light on interconnected biogeochemical processes in an aquifer system.</title>
        <authorList>
            <person name="Anantharaman K."/>
            <person name="Brown C.T."/>
            <person name="Hug L.A."/>
            <person name="Sharon I."/>
            <person name="Castelle C.J."/>
            <person name="Probst A.J."/>
            <person name="Thomas B.C."/>
            <person name="Singh A."/>
            <person name="Wilkins M.J."/>
            <person name="Karaoz U."/>
            <person name="Brodie E.L."/>
            <person name="Williams K.H."/>
            <person name="Hubbard S.S."/>
            <person name="Banfield J.F."/>
        </authorList>
    </citation>
    <scope>NUCLEOTIDE SEQUENCE [LARGE SCALE GENOMIC DNA]</scope>
</reference>
<organism evidence="7 8">
    <name type="scientific">Candidatus Vogelbacteria bacterium RIFOXYD2_FULL_44_9</name>
    <dbReference type="NCBI Taxonomy" id="1802441"/>
    <lineage>
        <taxon>Bacteria</taxon>
        <taxon>Candidatus Vogeliibacteriota</taxon>
    </lineage>
</organism>
<dbReference type="GO" id="GO:0006412">
    <property type="term" value="P:translation"/>
    <property type="evidence" value="ECO:0007669"/>
    <property type="project" value="UniProtKB-UniRule"/>
</dbReference>
<accession>A0A1G2QIQ4</accession>
<evidence type="ECO:0000256" key="4">
    <source>
        <dbReference type="ARBA" id="ARBA00035177"/>
    </source>
</evidence>
<evidence type="ECO:0000256" key="5">
    <source>
        <dbReference type="HAMAP-Rule" id="MF_00391"/>
    </source>
</evidence>
<dbReference type="Proteomes" id="UP000177140">
    <property type="component" value="Unassembled WGS sequence"/>
</dbReference>
<dbReference type="HAMAP" id="MF_00391">
    <property type="entry name" value="Ribosomal_bL34"/>
    <property type="match status" value="1"/>
</dbReference>
<evidence type="ECO:0000313" key="8">
    <source>
        <dbReference type="Proteomes" id="UP000177140"/>
    </source>
</evidence>
<sequence length="44" mass="5096">MSQTFKPKKRKRAKTHGFLVRTASSTGKRVLTRRRRKGRAKLAV</sequence>
<dbReference type="AlphaFoldDB" id="A0A1G2QIQ4"/>
<dbReference type="GO" id="GO:0003735">
    <property type="term" value="F:structural constituent of ribosome"/>
    <property type="evidence" value="ECO:0007669"/>
    <property type="project" value="InterPro"/>
</dbReference>
<dbReference type="EMBL" id="MHTM01000049">
    <property type="protein sequence ID" value="OHA60490.1"/>
    <property type="molecule type" value="Genomic_DNA"/>
</dbReference>
<evidence type="ECO:0000256" key="3">
    <source>
        <dbReference type="ARBA" id="ARBA00023274"/>
    </source>
</evidence>
<keyword evidence="2 5" id="KW-0689">Ribosomal protein</keyword>
<evidence type="ECO:0000256" key="6">
    <source>
        <dbReference type="SAM" id="MobiDB-lite"/>
    </source>
</evidence>
<dbReference type="GO" id="GO:0005840">
    <property type="term" value="C:ribosome"/>
    <property type="evidence" value="ECO:0007669"/>
    <property type="project" value="UniProtKB-KW"/>
</dbReference>
<proteinExistence type="inferred from homology"/>
<gene>
    <name evidence="5" type="primary">rpmH</name>
    <name evidence="7" type="ORF">A2556_01700</name>
</gene>
<dbReference type="InterPro" id="IPR000271">
    <property type="entry name" value="Ribosomal_bL34"/>
</dbReference>
<evidence type="ECO:0000313" key="7">
    <source>
        <dbReference type="EMBL" id="OHA60490.1"/>
    </source>
</evidence>
<keyword evidence="3 5" id="KW-0687">Ribonucleoprotein</keyword>
<dbReference type="GO" id="GO:1990904">
    <property type="term" value="C:ribonucleoprotein complex"/>
    <property type="evidence" value="ECO:0007669"/>
    <property type="project" value="UniProtKB-KW"/>
</dbReference>
<name>A0A1G2QIQ4_9BACT</name>
<feature type="compositionally biased region" description="Basic residues" evidence="6">
    <location>
        <begin position="30"/>
        <end position="44"/>
    </location>
</feature>
<dbReference type="Gene3D" id="1.10.287.3980">
    <property type="match status" value="1"/>
</dbReference>
<feature type="region of interest" description="Disordered" evidence="6">
    <location>
        <begin position="25"/>
        <end position="44"/>
    </location>
</feature>
<dbReference type="Pfam" id="PF00468">
    <property type="entry name" value="Ribosomal_L34"/>
    <property type="match status" value="1"/>
</dbReference>
<dbReference type="NCBIfam" id="TIGR01030">
    <property type="entry name" value="rpmH_bact"/>
    <property type="match status" value="1"/>
</dbReference>
<comment type="caution">
    <text evidence="7">The sequence shown here is derived from an EMBL/GenBank/DDBJ whole genome shotgun (WGS) entry which is preliminary data.</text>
</comment>
<comment type="similarity">
    <text evidence="1 5">Belongs to the bacterial ribosomal protein bL34 family.</text>
</comment>
<evidence type="ECO:0000256" key="2">
    <source>
        <dbReference type="ARBA" id="ARBA00022980"/>
    </source>
</evidence>